<accession>A0A6P8Z8W4</accession>
<dbReference type="GeneID" id="117648386"/>
<feature type="region of interest" description="Disordered" evidence="1">
    <location>
        <begin position="58"/>
        <end position="77"/>
    </location>
</feature>
<keyword evidence="2" id="KW-1185">Reference proteome</keyword>
<feature type="compositionally biased region" description="Low complexity" evidence="1">
    <location>
        <begin position="61"/>
        <end position="71"/>
    </location>
</feature>
<proteinExistence type="predicted"/>
<dbReference type="AlphaFoldDB" id="A0A6P8Z8W4"/>
<reference evidence="3" key="1">
    <citation type="submission" date="2025-08" db="UniProtKB">
        <authorList>
            <consortium name="RefSeq"/>
        </authorList>
    </citation>
    <scope>IDENTIFICATION</scope>
    <source>
        <tissue evidence="3">Total insect</tissue>
    </source>
</reference>
<dbReference type="OrthoDB" id="8196601at2759"/>
<evidence type="ECO:0000313" key="3">
    <source>
        <dbReference type="RefSeq" id="XP_034246786.1"/>
    </source>
</evidence>
<dbReference type="Proteomes" id="UP000515158">
    <property type="component" value="Unplaced"/>
</dbReference>
<evidence type="ECO:0000256" key="1">
    <source>
        <dbReference type="SAM" id="MobiDB-lite"/>
    </source>
</evidence>
<dbReference type="RefSeq" id="XP_034246786.1">
    <property type="nucleotide sequence ID" value="XM_034390895.1"/>
</dbReference>
<feature type="compositionally biased region" description="Low complexity" evidence="1">
    <location>
        <begin position="297"/>
        <end position="316"/>
    </location>
</feature>
<sequence>MMRECLSTTAYSLGAQLLPDTLGLKQPRSTVSIVPPCLYGSALRAVKFQSDPTVVPAKRVSSTATSAASRRAPGDKRPVVLEEPSSYLRFLRRSDRANFRPAWRPQQPDDVLTDTAADQVVSELCQWMQQLSAQEDRDEQEPRTSLTCDDVRKLFDINLEGPAARALAVNVKELVCVPNTMATDAHAYLQSNLTRVRLAVRADLRAEGRPMRTHAFGRSIPIGDPAHWRPPRNNTQDRWRLDFVPSDLASMEEIFGGDVTQLKVTRDFIEYLRMKKAPLPPCLRGPRGGLLKRLHHTPTTAPATPTTTPTIITTTT</sequence>
<gene>
    <name evidence="3" type="primary">LOC117648386</name>
</gene>
<name>A0A6P8Z8W4_THRPL</name>
<feature type="region of interest" description="Disordered" evidence="1">
    <location>
        <begin position="294"/>
        <end position="316"/>
    </location>
</feature>
<protein>
    <submittedName>
        <fullName evidence="3">Uncharacterized protein LOC117648386</fullName>
    </submittedName>
</protein>
<dbReference type="KEGG" id="tpal:117648386"/>
<evidence type="ECO:0000313" key="2">
    <source>
        <dbReference type="Proteomes" id="UP000515158"/>
    </source>
</evidence>
<organism evidence="3">
    <name type="scientific">Thrips palmi</name>
    <name type="common">Melon thrips</name>
    <dbReference type="NCBI Taxonomy" id="161013"/>
    <lineage>
        <taxon>Eukaryota</taxon>
        <taxon>Metazoa</taxon>
        <taxon>Ecdysozoa</taxon>
        <taxon>Arthropoda</taxon>
        <taxon>Hexapoda</taxon>
        <taxon>Insecta</taxon>
        <taxon>Pterygota</taxon>
        <taxon>Neoptera</taxon>
        <taxon>Paraneoptera</taxon>
        <taxon>Thysanoptera</taxon>
        <taxon>Terebrantia</taxon>
        <taxon>Thripoidea</taxon>
        <taxon>Thripidae</taxon>
        <taxon>Thrips</taxon>
    </lineage>
</organism>
<dbReference type="InParanoid" id="A0A6P8Z8W4"/>